<proteinExistence type="predicted"/>
<protein>
    <submittedName>
        <fullName evidence="1">Uncharacterized protein</fullName>
    </submittedName>
</protein>
<accession>A0A1R1YG45</accession>
<dbReference type="AlphaFoldDB" id="A0A1R1YG45"/>
<evidence type="ECO:0000313" key="2">
    <source>
        <dbReference type="Proteomes" id="UP000187429"/>
    </source>
</evidence>
<organism evidence="1 2">
    <name type="scientific">Smittium culicis</name>
    <dbReference type="NCBI Taxonomy" id="133412"/>
    <lineage>
        <taxon>Eukaryota</taxon>
        <taxon>Fungi</taxon>
        <taxon>Fungi incertae sedis</taxon>
        <taxon>Zoopagomycota</taxon>
        <taxon>Kickxellomycotina</taxon>
        <taxon>Harpellomycetes</taxon>
        <taxon>Harpellales</taxon>
        <taxon>Legeriomycetaceae</taxon>
        <taxon>Smittium</taxon>
    </lineage>
</organism>
<sequence>MEISLEKLLFDSRKLASNATISDIPIVERNILSLDSDSRNLVSKASRNLGPSEKNAKSFLLDGGIDTKELLDRTNSALFDPAYISNRPVLNSNVDVNSLHFTFILHA</sequence>
<evidence type="ECO:0000313" key="1">
    <source>
        <dbReference type="EMBL" id="OMJ25775.1"/>
    </source>
</evidence>
<gene>
    <name evidence="1" type="ORF">AYI69_g4183</name>
</gene>
<keyword evidence="2" id="KW-1185">Reference proteome</keyword>
<comment type="caution">
    <text evidence="1">The sequence shown here is derived from an EMBL/GenBank/DDBJ whole genome shotgun (WGS) entry which is preliminary data.</text>
</comment>
<name>A0A1R1YG45_9FUNG</name>
<dbReference type="EMBL" id="LSSM01001578">
    <property type="protein sequence ID" value="OMJ25775.1"/>
    <property type="molecule type" value="Genomic_DNA"/>
</dbReference>
<reference evidence="2" key="1">
    <citation type="submission" date="2017-01" db="EMBL/GenBank/DDBJ databases">
        <authorList>
            <person name="Wang Y."/>
            <person name="White M."/>
            <person name="Kvist S."/>
            <person name="Moncalvo J.-M."/>
        </authorList>
    </citation>
    <scope>NUCLEOTIDE SEQUENCE [LARGE SCALE GENOMIC DNA]</scope>
    <source>
        <strain evidence="2">ID-206-W2</strain>
    </source>
</reference>
<dbReference type="Proteomes" id="UP000187429">
    <property type="component" value="Unassembled WGS sequence"/>
</dbReference>